<evidence type="ECO:0000313" key="7">
    <source>
        <dbReference type="Proteomes" id="UP001370590"/>
    </source>
</evidence>
<comment type="function">
    <text evidence="3">Required for maturation of 30S ribosomal subunits.</text>
</comment>
<dbReference type="Gene3D" id="3.30.300.70">
    <property type="entry name" value="RimP-like superfamily, N-terminal"/>
    <property type="match status" value="1"/>
</dbReference>
<dbReference type="SUPFAM" id="SSF74942">
    <property type="entry name" value="YhbC-like, C-terminal domain"/>
    <property type="match status" value="1"/>
</dbReference>
<sequence length="158" mass="18233">MSNVPEIVKDVLTPILDEHHFELFDVEYVKESQKWYLRVYIDKPKGITIEDCAIISDQLGEKLDAMDPDPIPQAYYLEVSSPGAERPLRNQQEIESAIGSYIHVSLYYPIKKNKVYEGTLKQVNDNQDLVIEYNDMSVFRELEIPAKAVAKIRLAIKF</sequence>
<dbReference type="InterPro" id="IPR036847">
    <property type="entry name" value="RimP_C_sf"/>
</dbReference>
<dbReference type="SUPFAM" id="SSF75420">
    <property type="entry name" value="YhbC-like, N-terminal domain"/>
    <property type="match status" value="1"/>
</dbReference>
<keyword evidence="1 3" id="KW-0963">Cytoplasm</keyword>
<evidence type="ECO:0000313" key="6">
    <source>
        <dbReference type="EMBL" id="MEJ6400723.1"/>
    </source>
</evidence>
<feature type="domain" description="Ribosome maturation factor RimP C-terminal" evidence="5">
    <location>
        <begin position="88"/>
        <end position="158"/>
    </location>
</feature>
<reference evidence="6 7" key="1">
    <citation type="submission" date="2023-10" db="EMBL/GenBank/DDBJ databases">
        <title>Nicoliella lavandulae sp. nov. isolated from Lavandula angustifolia flowers.</title>
        <authorList>
            <person name="Alcantara C."/>
            <person name="Zuniga M."/>
            <person name="Landete J.M."/>
            <person name="Monedero V."/>
        </authorList>
    </citation>
    <scope>NUCLEOTIDE SEQUENCE [LARGE SCALE GENOMIC DNA]</scope>
    <source>
        <strain evidence="6 7">Es01</strain>
    </source>
</reference>
<dbReference type="Pfam" id="PF02576">
    <property type="entry name" value="RimP_N"/>
    <property type="match status" value="1"/>
</dbReference>
<dbReference type="InterPro" id="IPR035956">
    <property type="entry name" value="RimP_N_sf"/>
</dbReference>
<organism evidence="6 7">
    <name type="scientific">Nicoliella lavandulae</name>
    <dbReference type="NCBI Taxonomy" id="3082954"/>
    <lineage>
        <taxon>Bacteria</taxon>
        <taxon>Bacillati</taxon>
        <taxon>Bacillota</taxon>
        <taxon>Bacilli</taxon>
        <taxon>Lactobacillales</taxon>
        <taxon>Lactobacillaceae</taxon>
        <taxon>Nicoliella</taxon>
    </lineage>
</organism>
<evidence type="ECO:0000256" key="1">
    <source>
        <dbReference type="ARBA" id="ARBA00022490"/>
    </source>
</evidence>
<evidence type="ECO:0000256" key="3">
    <source>
        <dbReference type="HAMAP-Rule" id="MF_01077"/>
    </source>
</evidence>
<proteinExistence type="inferred from homology"/>
<dbReference type="InterPro" id="IPR003728">
    <property type="entry name" value="Ribosome_maturation_RimP"/>
</dbReference>
<dbReference type="Gene3D" id="2.30.30.180">
    <property type="entry name" value="Ribosome maturation factor RimP, C-terminal domain"/>
    <property type="match status" value="1"/>
</dbReference>
<evidence type="ECO:0000259" key="5">
    <source>
        <dbReference type="Pfam" id="PF17384"/>
    </source>
</evidence>
<protein>
    <recommendedName>
        <fullName evidence="3">Ribosome maturation factor RimP</fullName>
    </recommendedName>
</protein>
<keyword evidence="2 3" id="KW-0690">Ribosome biogenesis</keyword>
<gene>
    <name evidence="3 6" type="primary">rimP</name>
    <name evidence="6" type="ORF">R4146_06055</name>
</gene>
<accession>A0ABU8SMN9</accession>
<dbReference type="NCBIfam" id="NF000928">
    <property type="entry name" value="PRK00092.1-2"/>
    <property type="match status" value="1"/>
</dbReference>
<dbReference type="CDD" id="cd01734">
    <property type="entry name" value="YlxS_C"/>
    <property type="match status" value="1"/>
</dbReference>
<name>A0ABU8SMN9_9LACO</name>
<evidence type="ECO:0000256" key="2">
    <source>
        <dbReference type="ARBA" id="ARBA00022517"/>
    </source>
</evidence>
<comment type="similarity">
    <text evidence="3">Belongs to the RimP family.</text>
</comment>
<dbReference type="InterPro" id="IPR028998">
    <property type="entry name" value="RimP_C"/>
</dbReference>
<keyword evidence="7" id="KW-1185">Reference proteome</keyword>
<dbReference type="Pfam" id="PF17384">
    <property type="entry name" value="DUF150_C"/>
    <property type="match status" value="1"/>
</dbReference>
<dbReference type="Proteomes" id="UP001370590">
    <property type="component" value="Unassembled WGS sequence"/>
</dbReference>
<comment type="subcellular location">
    <subcellularLocation>
        <location evidence="3">Cytoplasm</location>
    </subcellularLocation>
</comment>
<comment type="caution">
    <text evidence="6">The sequence shown here is derived from an EMBL/GenBank/DDBJ whole genome shotgun (WGS) entry which is preliminary data.</text>
</comment>
<dbReference type="PANTHER" id="PTHR33867:SF1">
    <property type="entry name" value="RIBOSOME MATURATION FACTOR RIMP"/>
    <property type="match status" value="1"/>
</dbReference>
<feature type="domain" description="Ribosome maturation factor RimP N-terminal" evidence="4">
    <location>
        <begin position="12"/>
        <end position="85"/>
    </location>
</feature>
<dbReference type="PANTHER" id="PTHR33867">
    <property type="entry name" value="RIBOSOME MATURATION FACTOR RIMP"/>
    <property type="match status" value="1"/>
</dbReference>
<dbReference type="InterPro" id="IPR028989">
    <property type="entry name" value="RimP_N"/>
</dbReference>
<evidence type="ECO:0000259" key="4">
    <source>
        <dbReference type="Pfam" id="PF02576"/>
    </source>
</evidence>
<dbReference type="EMBL" id="JAWMWH010000001">
    <property type="protein sequence ID" value="MEJ6400723.1"/>
    <property type="molecule type" value="Genomic_DNA"/>
</dbReference>
<dbReference type="HAMAP" id="MF_01077">
    <property type="entry name" value="RimP"/>
    <property type="match status" value="1"/>
</dbReference>
<dbReference type="RefSeq" id="WP_339960527.1">
    <property type="nucleotide sequence ID" value="NZ_JAWMWH010000001.1"/>
</dbReference>